<evidence type="ECO:0000256" key="1">
    <source>
        <dbReference type="SAM" id="MobiDB-lite"/>
    </source>
</evidence>
<dbReference type="RefSeq" id="WP_168070458.1">
    <property type="nucleotide sequence ID" value="NZ_JAATJC010000001.1"/>
</dbReference>
<feature type="region of interest" description="Disordered" evidence="1">
    <location>
        <begin position="1"/>
        <end position="175"/>
    </location>
</feature>
<gene>
    <name evidence="2" type="ORF">GGQ97_002739</name>
</gene>
<evidence type="ECO:0000313" key="2">
    <source>
        <dbReference type="EMBL" id="NJC06946.1"/>
    </source>
</evidence>
<dbReference type="AlphaFoldDB" id="A0A7X5Y8H3"/>
<feature type="compositionally biased region" description="Polar residues" evidence="1">
    <location>
        <begin position="39"/>
        <end position="64"/>
    </location>
</feature>
<reference evidence="2 3" key="1">
    <citation type="submission" date="2020-03" db="EMBL/GenBank/DDBJ databases">
        <title>Genomic Encyclopedia of Type Strains, Phase IV (KMG-IV): sequencing the most valuable type-strain genomes for metagenomic binning, comparative biology and taxonomic classification.</title>
        <authorList>
            <person name="Goeker M."/>
        </authorList>
    </citation>
    <scope>NUCLEOTIDE SEQUENCE [LARGE SCALE GENOMIC DNA]</scope>
    <source>
        <strain evidence="2 3">DSM 16846</strain>
    </source>
</reference>
<dbReference type="EMBL" id="JAATJC010000001">
    <property type="protein sequence ID" value="NJC06946.1"/>
    <property type="molecule type" value="Genomic_DNA"/>
</dbReference>
<keyword evidence="3" id="KW-1185">Reference proteome</keyword>
<comment type="caution">
    <text evidence="2">The sequence shown here is derived from an EMBL/GenBank/DDBJ whole genome shotgun (WGS) entry which is preliminary data.</text>
</comment>
<proteinExistence type="predicted"/>
<feature type="compositionally biased region" description="Basic and acidic residues" evidence="1">
    <location>
        <begin position="159"/>
        <end position="169"/>
    </location>
</feature>
<organism evidence="2 3">
    <name type="scientific">Sphingomonas kaistensis</name>
    <dbReference type="NCBI Taxonomy" id="298708"/>
    <lineage>
        <taxon>Bacteria</taxon>
        <taxon>Pseudomonadati</taxon>
        <taxon>Pseudomonadota</taxon>
        <taxon>Alphaproteobacteria</taxon>
        <taxon>Sphingomonadales</taxon>
        <taxon>Sphingomonadaceae</taxon>
        <taxon>Sphingomonas</taxon>
    </lineage>
</organism>
<accession>A0A7X5Y8H3</accession>
<name>A0A7X5Y8H3_9SPHN</name>
<protein>
    <submittedName>
        <fullName evidence="2">Uncharacterized protein</fullName>
    </submittedName>
</protein>
<dbReference type="Proteomes" id="UP000558192">
    <property type="component" value="Unassembled WGS sequence"/>
</dbReference>
<sequence>MNADDRIPGQQGLDGQTPQGRQPAPQPGTAGQADGGMSTGQASYGNSGDTGSETLDPNGSSLGQESDEGQSGETGEGRETRLFSGTENDLGSAGTGRSGIAGSVDDPNRSNANLGGSTGRSGIEGSLDAEDQSFADQGQGAMSGDAMGSAEKGGTTDIDTERAHSRDGDIEGSSL</sequence>
<evidence type="ECO:0000313" key="3">
    <source>
        <dbReference type="Proteomes" id="UP000558192"/>
    </source>
</evidence>